<organism evidence="3 4">
    <name type="scientific">Allopontixanthobacter confluentis</name>
    <dbReference type="NCBI Taxonomy" id="1849021"/>
    <lineage>
        <taxon>Bacteria</taxon>
        <taxon>Pseudomonadati</taxon>
        <taxon>Pseudomonadota</taxon>
        <taxon>Alphaproteobacteria</taxon>
        <taxon>Sphingomonadales</taxon>
        <taxon>Erythrobacteraceae</taxon>
        <taxon>Allopontixanthobacter</taxon>
    </lineage>
</organism>
<evidence type="ECO:0000313" key="3">
    <source>
        <dbReference type="EMBL" id="MXP15044.1"/>
    </source>
</evidence>
<protein>
    <submittedName>
        <fullName evidence="3">Uncharacterized protein</fullName>
    </submittedName>
</protein>
<dbReference type="RefSeq" id="WP_160601626.1">
    <property type="nucleotide sequence ID" value="NZ_WTYU01000002.1"/>
</dbReference>
<keyword evidence="4" id="KW-1185">Reference proteome</keyword>
<dbReference type="InterPro" id="IPR056490">
    <property type="entry name" value="Rcc01698_C"/>
</dbReference>
<dbReference type="OrthoDB" id="8445115at2"/>
<dbReference type="AlphaFoldDB" id="A0A6L7GID1"/>
<dbReference type="EMBL" id="WTYU01000002">
    <property type="protein sequence ID" value="MXP15044.1"/>
    <property type="molecule type" value="Genomic_DNA"/>
</dbReference>
<comment type="caution">
    <text evidence="3">The sequence shown here is derived from an EMBL/GenBank/DDBJ whole genome shotgun (WGS) entry which is preliminary data.</text>
</comment>
<proteinExistence type="predicted"/>
<name>A0A6L7GID1_9SPHN</name>
<dbReference type="Proteomes" id="UP000473531">
    <property type="component" value="Unassembled WGS sequence"/>
</dbReference>
<feature type="domain" description="Tip attachment protein J" evidence="1">
    <location>
        <begin position="230"/>
        <end position="389"/>
    </location>
</feature>
<dbReference type="Pfam" id="PF23666">
    <property type="entry name" value="Rcc01698_C"/>
    <property type="match status" value="1"/>
</dbReference>
<dbReference type="Pfam" id="PF13550">
    <property type="entry name" value="Phage-tail_3"/>
    <property type="match status" value="1"/>
</dbReference>
<sequence length="729" mass="77541">MATLVLGAIGTLVGGPVGGAIGALAGRQIDSQIMGSSGREGPRLKDLALTTSSYGNPIARHFGRMRTAGSIIWSTDLVENRESTGGGKGKPKTTTFSYTTSFAVALSSRPILNVGKIWADGNLLRGAASDLKVGGEIRVHNGRGAQSADPLMVAAEGSRCPAFRHCAYVVFEDLDLSDFGNRIPALTFEVIADSGQISLSQLLPPDMEDTQCDVILPNLAGFSYEGGSFASVLETIDTLFPMDSDAGGDQLTINNAARRPVSPAILPEAAISWNDEDFGTQSGARRARQLSRDTAPDALRYYDVSRDFQPGIQRADGRARTGRTRTMEFPGAMSANDARALANAGAQRANWMRETLAWRVAELDPGLKPGSVVTVPKTAGLWSVTEWEWREAGIELQLVRLPPIQTTAPAGDFGQPWSAPDESARETWFRAFELPWDGTGSADNPAIFAAASASGSNWSGAALYIDNGGSLSPIQSTGSLRSICGTLVGNLQSSEAVLLEPEVSLEINLAAADLQFRPATVADLAMGANRLLLGDEIIQFARAEQLDDRRWRLSGVLRGRGGTELAAQGGHPAGTLATLLDDSLTPLDSASIPVAETSVISAIGRGDDEPVVAQVENYGITLRPLSPVHGRARFTHDGGVALGWTRRARGSWLWRDEVGVPLVEQSENYLIGVGPVLAPVALWESGQPEIFISPAEHQSLKASHHGSVVWVRQMGTYAQSDPLFITQIG</sequence>
<evidence type="ECO:0000313" key="4">
    <source>
        <dbReference type="Proteomes" id="UP000473531"/>
    </source>
</evidence>
<dbReference type="InterPro" id="IPR032876">
    <property type="entry name" value="J_dom"/>
</dbReference>
<reference evidence="3 4" key="1">
    <citation type="submission" date="2019-12" db="EMBL/GenBank/DDBJ databases">
        <title>Genomic-based taxomic classification of the family Erythrobacteraceae.</title>
        <authorList>
            <person name="Xu L."/>
        </authorList>
    </citation>
    <scope>NUCLEOTIDE SEQUENCE [LARGE SCALE GENOMIC DNA]</scope>
    <source>
        <strain evidence="3 4">KCTC 52259</strain>
    </source>
</reference>
<feature type="domain" description="Rcc01698-like C-terminal" evidence="2">
    <location>
        <begin position="483"/>
        <end position="575"/>
    </location>
</feature>
<gene>
    <name evidence="3" type="ORF">GRI44_09820</name>
</gene>
<evidence type="ECO:0000259" key="1">
    <source>
        <dbReference type="Pfam" id="PF13550"/>
    </source>
</evidence>
<accession>A0A6L7GID1</accession>
<evidence type="ECO:0000259" key="2">
    <source>
        <dbReference type="Pfam" id="PF23666"/>
    </source>
</evidence>